<dbReference type="Proteomes" id="UP000044377">
    <property type="component" value="Unassembled WGS sequence"/>
</dbReference>
<proteinExistence type="predicted"/>
<accession>A0A0G4JRT2</accession>
<evidence type="ECO:0000313" key="2">
    <source>
        <dbReference type="Proteomes" id="UP000044377"/>
    </source>
</evidence>
<name>A0A0G4JRT2_9GAMM</name>
<organism evidence="1 2">
    <name type="scientific">Brenneria goodwinii</name>
    <dbReference type="NCBI Taxonomy" id="1109412"/>
    <lineage>
        <taxon>Bacteria</taxon>
        <taxon>Pseudomonadati</taxon>
        <taxon>Pseudomonadota</taxon>
        <taxon>Gammaproteobacteria</taxon>
        <taxon>Enterobacterales</taxon>
        <taxon>Pectobacteriaceae</taxon>
        <taxon>Brenneria</taxon>
    </lineage>
</organism>
<sequence length="38" mass="4039">MCIAVKSGKIAAIIRDADRYYGLLATICALPDADITVI</sequence>
<protein>
    <submittedName>
        <fullName evidence="1">Uncharacterized protein</fullName>
    </submittedName>
</protein>
<evidence type="ECO:0000313" key="1">
    <source>
        <dbReference type="EMBL" id="CPR14593.1"/>
    </source>
</evidence>
<gene>
    <name evidence="1" type="ORF">BN1221_01008c</name>
</gene>
<dbReference type="AlphaFoldDB" id="A0A0G4JRT2"/>
<keyword evidence="2" id="KW-1185">Reference proteome</keyword>
<reference evidence="2" key="1">
    <citation type="submission" date="2015-01" db="EMBL/GenBank/DDBJ databases">
        <authorList>
            <person name="Paterson Steve"/>
        </authorList>
    </citation>
    <scope>NUCLEOTIDE SEQUENCE [LARGE SCALE GENOMIC DNA]</scope>
    <source>
        <strain evidence="2">OBR1</strain>
    </source>
</reference>
<dbReference type="EMBL" id="CGIG01000001">
    <property type="protein sequence ID" value="CPR14593.1"/>
    <property type="molecule type" value="Genomic_DNA"/>
</dbReference>